<dbReference type="InParanoid" id="A0A1S3HK67"/>
<evidence type="ECO:0000313" key="6">
    <source>
        <dbReference type="RefSeq" id="XP_013386510.1"/>
    </source>
</evidence>
<feature type="domain" description="DUF8077" evidence="4">
    <location>
        <begin position="32"/>
        <end position="129"/>
    </location>
</feature>
<keyword evidence="2" id="KW-1133">Transmembrane helix</keyword>
<evidence type="ECO:0000256" key="3">
    <source>
        <dbReference type="SAM" id="SignalP"/>
    </source>
</evidence>
<evidence type="ECO:0000313" key="5">
    <source>
        <dbReference type="Proteomes" id="UP000085678"/>
    </source>
</evidence>
<organism evidence="5 6">
    <name type="scientific">Lingula anatina</name>
    <name type="common">Brachiopod</name>
    <name type="synonym">Lingula unguis</name>
    <dbReference type="NCBI Taxonomy" id="7574"/>
    <lineage>
        <taxon>Eukaryota</taxon>
        <taxon>Metazoa</taxon>
        <taxon>Spiralia</taxon>
        <taxon>Lophotrochozoa</taxon>
        <taxon>Brachiopoda</taxon>
        <taxon>Linguliformea</taxon>
        <taxon>Lingulata</taxon>
        <taxon>Lingulida</taxon>
        <taxon>Linguloidea</taxon>
        <taxon>Lingulidae</taxon>
        <taxon>Lingula</taxon>
    </lineage>
</organism>
<accession>A0A1S3HK67</accession>
<evidence type="ECO:0000256" key="2">
    <source>
        <dbReference type="SAM" id="Phobius"/>
    </source>
</evidence>
<gene>
    <name evidence="6" type="primary">LOC106156000</name>
</gene>
<feature type="signal peptide" evidence="3">
    <location>
        <begin position="1"/>
        <end position="23"/>
    </location>
</feature>
<dbReference type="RefSeq" id="XP_013386510.1">
    <property type="nucleotide sequence ID" value="XM_013531056.1"/>
</dbReference>
<feature type="compositionally biased region" description="Basic and acidic residues" evidence="1">
    <location>
        <begin position="293"/>
        <end position="308"/>
    </location>
</feature>
<feature type="region of interest" description="Disordered" evidence="1">
    <location>
        <begin position="215"/>
        <end position="364"/>
    </location>
</feature>
<evidence type="ECO:0000259" key="4">
    <source>
        <dbReference type="Pfam" id="PF26284"/>
    </source>
</evidence>
<dbReference type="Proteomes" id="UP000085678">
    <property type="component" value="Unplaced"/>
</dbReference>
<feature type="compositionally biased region" description="Polar residues" evidence="1">
    <location>
        <begin position="325"/>
        <end position="364"/>
    </location>
</feature>
<keyword evidence="5" id="KW-1185">Reference proteome</keyword>
<sequence>MEWIYLVLGIAALISCGWQPSLADSISDEIADNTVQLKFYYVSSSQWKKTAEFQQVLSTQATEYCKQNTAQCGLQQHIKFLPDNVNISGGYPKDDKSNLILQFCILYPAGAPVFNGSTTKMVLPKAVTYAVAGSTETRESLHSKTTYSLIEISYGSEVKKYQPYPNTQMNLIMSIVGFLVLIIVIATAVGCHLYRKNQKRKERIAKLSKNLKNKQYSNQTYENKVSPLDDMEMGNIPWEHNRSRDNLRDGDGKVKKTKKSRSTKADEGKPNNALPPLETELTEKKKKKKKKKGEKERRKEKDKLVKEGKKAHRSKQAEGRDNDTFDYNETLNSTGTFPDLNKTTESGNSFDLNATTKNGHPEFNSTAEISASADATLSAGYESAGAVHGAVHGAVYGDSTEQPEKPSSVTSEKCEFSGTGTTTTYMSDDERVKSSAENITKGAPETQTTEL</sequence>
<keyword evidence="2" id="KW-0472">Membrane</keyword>
<proteinExistence type="predicted"/>
<name>A0A1S3HK67_LINAN</name>
<evidence type="ECO:0000256" key="1">
    <source>
        <dbReference type="SAM" id="MobiDB-lite"/>
    </source>
</evidence>
<dbReference type="KEGG" id="lak:106156000"/>
<dbReference type="InterPro" id="IPR058390">
    <property type="entry name" value="DUF8077"/>
</dbReference>
<feature type="region of interest" description="Disordered" evidence="1">
    <location>
        <begin position="396"/>
        <end position="451"/>
    </location>
</feature>
<keyword evidence="3" id="KW-0732">Signal</keyword>
<dbReference type="GeneID" id="106156000"/>
<dbReference type="Pfam" id="PF26284">
    <property type="entry name" value="DUF8077"/>
    <property type="match status" value="1"/>
</dbReference>
<feature type="transmembrane region" description="Helical" evidence="2">
    <location>
        <begin position="171"/>
        <end position="194"/>
    </location>
</feature>
<keyword evidence="2" id="KW-0812">Transmembrane</keyword>
<feature type="chain" id="PRO_5010310067" evidence="3">
    <location>
        <begin position="24"/>
        <end position="451"/>
    </location>
</feature>
<protein>
    <submittedName>
        <fullName evidence="6">Uncharacterized protein LOC106156000</fullName>
    </submittedName>
</protein>
<feature type="compositionally biased region" description="Basic and acidic residues" evidence="1">
    <location>
        <begin position="239"/>
        <end position="254"/>
    </location>
</feature>
<dbReference type="AlphaFoldDB" id="A0A1S3HK67"/>
<reference evidence="6" key="1">
    <citation type="submission" date="2025-08" db="UniProtKB">
        <authorList>
            <consortium name="RefSeq"/>
        </authorList>
    </citation>
    <scope>IDENTIFICATION</scope>
    <source>
        <tissue evidence="6">Gonads</tissue>
    </source>
</reference>